<protein>
    <recommendedName>
        <fullName evidence="4">Histidine-containing phosphotransfer protein</fullName>
    </recommendedName>
</protein>
<dbReference type="GO" id="GO:0005634">
    <property type="term" value="C:nucleus"/>
    <property type="evidence" value="ECO:0007669"/>
    <property type="project" value="UniProtKB-SubCell"/>
</dbReference>
<dbReference type="InterPro" id="IPR045871">
    <property type="entry name" value="AHP1-5/YPD1"/>
</dbReference>
<comment type="subcellular location">
    <subcellularLocation>
        <location evidence="4">Cytoplasm</location>
        <location evidence="4">Cytosol</location>
    </subcellularLocation>
    <subcellularLocation>
        <location evidence="4">Nucleus</location>
    </subcellularLocation>
</comment>
<evidence type="ECO:0000313" key="6">
    <source>
        <dbReference type="EMBL" id="CAD6333159.1"/>
    </source>
</evidence>
<feature type="compositionally biased region" description="Basic and acidic residues" evidence="5">
    <location>
        <begin position="42"/>
        <end position="62"/>
    </location>
</feature>
<keyword evidence="2 4" id="KW-0902">Two-component regulatory system</keyword>
<dbReference type="GO" id="GO:0009736">
    <property type="term" value="P:cytokinin-activated signaling pathway"/>
    <property type="evidence" value="ECO:0007669"/>
    <property type="project" value="UniProtKB-KW"/>
</dbReference>
<dbReference type="GO" id="GO:0005829">
    <property type="term" value="C:cytosol"/>
    <property type="evidence" value="ECO:0007669"/>
    <property type="project" value="UniProtKB-SubCell"/>
</dbReference>
<comment type="caution">
    <text evidence="6">The sequence shown here is derived from an EMBL/GenBank/DDBJ whole genome shotgun (WGS) entry which is preliminary data.</text>
</comment>
<dbReference type="FunFam" id="1.20.120.160:FF:000005">
    <property type="entry name" value="Histidine-containing phosphotransfer protein 4"/>
    <property type="match status" value="1"/>
</dbReference>
<comment type="function">
    <text evidence="3">Functions as a two-component phosphorelay mediator between cytokinin sensor histidine kinases and response regulators (B-type ARRs). Plays an important role in propagating cytokinin signal transduction.</text>
</comment>
<dbReference type="PANTHER" id="PTHR28242:SF42">
    <property type="entry name" value="PSEUDO HISTIDINE-CONTAINING PHOSPHOTRANSFER PROTEIN 5"/>
    <property type="match status" value="1"/>
</dbReference>
<dbReference type="SUPFAM" id="SSF47226">
    <property type="entry name" value="Histidine-containing phosphotransfer domain, HPT domain"/>
    <property type="match status" value="1"/>
</dbReference>
<dbReference type="GO" id="GO:0043424">
    <property type="term" value="F:protein histidine kinase binding"/>
    <property type="evidence" value="ECO:0007669"/>
    <property type="project" value="UniProtKB-UniRule"/>
</dbReference>
<name>A0A811RV71_9POAL</name>
<evidence type="ECO:0000256" key="5">
    <source>
        <dbReference type="SAM" id="MobiDB-lite"/>
    </source>
</evidence>
<dbReference type="GO" id="GO:0000160">
    <property type="term" value="P:phosphorelay signal transduction system"/>
    <property type="evidence" value="ECO:0007669"/>
    <property type="project" value="UniProtKB-UniRule"/>
</dbReference>
<dbReference type="Proteomes" id="UP000604825">
    <property type="component" value="Unassembled WGS sequence"/>
</dbReference>
<keyword evidence="1 4" id="KW-0932">Cytokinin signaling pathway</keyword>
<dbReference type="AlphaFoldDB" id="A0A811RV71"/>
<keyword evidence="7" id="KW-1185">Reference proteome</keyword>
<dbReference type="EMBL" id="CAJGYO010000017">
    <property type="protein sequence ID" value="CAD6333159.1"/>
    <property type="molecule type" value="Genomic_DNA"/>
</dbReference>
<comment type="function">
    <text evidence="4">Functions as a two-component phosphorelay mediators between cytokinin sensor histidine kinases and response regulators (B-type ARRs). Plays an important role in propagating cytokinin signal transduction.</text>
</comment>
<evidence type="ECO:0000256" key="2">
    <source>
        <dbReference type="ARBA" id="ARBA00023012"/>
    </source>
</evidence>
<gene>
    <name evidence="6" type="ORF">NCGR_LOCUS57257</name>
</gene>
<reference evidence="6" key="1">
    <citation type="submission" date="2020-10" db="EMBL/GenBank/DDBJ databases">
        <authorList>
            <person name="Han B."/>
            <person name="Lu T."/>
            <person name="Zhao Q."/>
            <person name="Huang X."/>
            <person name="Zhao Y."/>
        </authorList>
    </citation>
    <scope>NUCLEOTIDE SEQUENCE</scope>
</reference>
<dbReference type="GO" id="GO:0009927">
    <property type="term" value="F:histidine phosphotransfer kinase activity"/>
    <property type="evidence" value="ECO:0007669"/>
    <property type="project" value="UniProtKB-UniRule"/>
</dbReference>
<dbReference type="Gene3D" id="1.20.120.160">
    <property type="entry name" value="HPT domain"/>
    <property type="match status" value="1"/>
</dbReference>
<evidence type="ECO:0000256" key="1">
    <source>
        <dbReference type="ARBA" id="ARBA00022864"/>
    </source>
</evidence>
<evidence type="ECO:0000256" key="3">
    <source>
        <dbReference type="ARBA" id="ARBA00053560"/>
    </source>
</evidence>
<comment type="domain">
    <text evidence="4">Histidine-containing phosphotransfer domain (HPt) contains an active histidine that mediates the phosphotransfer.</text>
</comment>
<dbReference type="InterPro" id="IPR036641">
    <property type="entry name" value="HPT_dom_sf"/>
</dbReference>
<dbReference type="PANTHER" id="PTHR28242">
    <property type="entry name" value="PHOSPHORELAY INTERMEDIATE PROTEIN YPD1"/>
    <property type="match status" value="1"/>
</dbReference>
<proteinExistence type="predicted"/>
<feature type="region of interest" description="Disordered" evidence="5">
    <location>
        <begin position="19"/>
        <end position="104"/>
    </location>
</feature>
<evidence type="ECO:0000313" key="7">
    <source>
        <dbReference type="Proteomes" id="UP000604825"/>
    </source>
</evidence>
<organism evidence="6 7">
    <name type="scientific">Miscanthus lutarioriparius</name>
    <dbReference type="NCBI Taxonomy" id="422564"/>
    <lineage>
        <taxon>Eukaryota</taxon>
        <taxon>Viridiplantae</taxon>
        <taxon>Streptophyta</taxon>
        <taxon>Embryophyta</taxon>
        <taxon>Tracheophyta</taxon>
        <taxon>Spermatophyta</taxon>
        <taxon>Magnoliopsida</taxon>
        <taxon>Liliopsida</taxon>
        <taxon>Poales</taxon>
        <taxon>Poaceae</taxon>
        <taxon>PACMAD clade</taxon>
        <taxon>Panicoideae</taxon>
        <taxon>Andropogonodae</taxon>
        <taxon>Andropogoneae</taxon>
        <taxon>Saccharinae</taxon>
        <taxon>Miscanthus</taxon>
    </lineage>
</organism>
<sequence length="317" mass="35415">MKAAKKNAERDGSIASAELVCGAARWPPPTDQQSNGGARVAKKNDRAPSRRSDAARQEDYGTRRRVRMRERRAAAAQAAMKRTPKRLAARRGGSGDARTPNVHSMHLKGASDTQQFKSLSKMWIDVAHLGNKIPSAASLKKSLFDQVYVSILVQSMGYLDEQFCQIEYLQDEASPNFTEEVVSLFFKNSTRLMTNIEQVMEKNPRDFSRWDVNMQQLKGSCSSIGASRMKNESISFRNSCGDENAEGCMRSFQNLKREHGVLRQKLESYFQVIFLDQPARPASSVENHTIHHLAILACVQLLRQAGPAVTAARPRGM</sequence>
<accession>A0A811RV71</accession>
<dbReference type="OrthoDB" id="1673781at2759"/>
<evidence type="ECO:0000256" key="4">
    <source>
        <dbReference type="RuleBase" id="RU369004"/>
    </source>
</evidence>